<dbReference type="RefSeq" id="WP_203352911.1">
    <property type="nucleotide sequence ID" value="NZ_CP069127.1"/>
</dbReference>
<proteinExistence type="predicted"/>
<feature type="signal peptide" evidence="1">
    <location>
        <begin position="1"/>
        <end position="25"/>
    </location>
</feature>
<dbReference type="Proteomes" id="UP000596248">
    <property type="component" value="Chromosome"/>
</dbReference>
<accession>A0ABX7FKJ5</accession>
<protein>
    <recommendedName>
        <fullName evidence="4">Copper amine oxidase-like N-terminal domain-containing protein</fullName>
    </recommendedName>
</protein>
<gene>
    <name evidence="2" type="ORF">JNE38_19890</name>
</gene>
<evidence type="ECO:0000313" key="3">
    <source>
        <dbReference type="Proteomes" id="UP000596248"/>
    </source>
</evidence>
<feature type="chain" id="PRO_5046601878" description="Copper amine oxidase-like N-terminal domain-containing protein" evidence="1">
    <location>
        <begin position="26"/>
        <end position="196"/>
    </location>
</feature>
<evidence type="ECO:0008006" key="4">
    <source>
        <dbReference type="Google" id="ProtNLM"/>
    </source>
</evidence>
<evidence type="ECO:0000256" key="1">
    <source>
        <dbReference type="SAM" id="SignalP"/>
    </source>
</evidence>
<name>A0ABX7FKJ5_BRECH</name>
<evidence type="ECO:0000313" key="2">
    <source>
        <dbReference type="EMBL" id="QRG65841.1"/>
    </source>
</evidence>
<keyword evidence="3" id="KW-1185">Reference proteome</keyword>
<organism evidence="2 3">
    <name type="scientific">Brevibacillus choshinensis</name>
    <dbReference type="NCBI Taxonomy" id="54911"/>
    <lineage>
        <taxon>Bacteria</taxon>
        <taxon>Bacillati</taxon>
        <taxon>Bacillota</taxon>
        <taxon>Bacilli</taxon>
        <taxon>Bacillales</taxon>
        <taxon>Paenibacillaceae</taxon>
        <taxon>Brevibacillus</taxon>
    </lineage>
</organism>
<reference evidence="2 3" key="1">
    <citation type="submission" date="2021-01" db="EMBL/GenBank/DDBJ databases">
        <title>Identification of strong promoters based on the transcriptome of Brevibacillus choshinensis.</title>
        <authorList>
            <person name="Yao D."/>
            <person name="Zhang K."/>
            <person name="Wu J."/>
        </authorList>
    </citation>
    <scope>NUCLEOTIDE SEQUENCE [LARGE SCALE GENOMIC DNA]</scope>
    <source>
        <strain evidence="2 3">HPD31-SP3</strain>
    </source>
</reference>
<dbReference type="EMBL" id="CP069127">
    <property type="protein sequence ID" value="QRG65841.1"/>
    <property type="molecule type" value="Genomic_DNA"/>
</dbReference>
<keyword evidence="1" id="KW-0732">Signal</keyword>
<sequence length="196" mass="22102">MKKMGLMLVGILGSLLILGGTPSFADSAFENKKNSVSTEETKQLEPQYAIDKPMGNGNVKLVVDINFPFGKGYYLEDNGKYLQIPNSGDTIISEITPFLYLTAFGYPHDFLVIERDKKVKSIMYISVYNYFQGQLTKVTSFKTEQAKDPDIDVHVAHEKGFNVYINEHKNHEFISSTAYEFDSEAKSYKKVGILSK</sequence>